<feature type="chain" id="PRO_5024973292" evidence="1">
    <location>
        <begin position="19"/>
        <end position="495"/>
    </location>
</feature>
<organism evidence="2 3">
    <name type="scientific">Colletotrichum shisoi</name>
    <dbReference type="NCBI Taxonomy" id="2078593"/>
    <lineage>
        <taxon>Eukaryota</taxon>
        <taxon>Fungi</taxon>
        <taxon>Dikarya</taxon>
        <taxon>Ascomycota</taxon>
        <taxon>Pezizomycotina</taxon>
        <taxon>Sordariomycetes</taxon>
        <taxon>Hypocreomycetidae</taxon>
        <taxon>Glomerellales</taxon>
        <taxon>Glomerellaceae</taxon>
        <taxon>Colletotrichum</taxon>
        <taxon>Colletotrichum destructivum species complex</taxon>
    </lineage>
</organism>
<evidence type="ECO:0000313" key="3">
    <source>
        <dbReference type="Proteomes" id="UP000326340"/>
    </source>
</evidence>
<accession>A0A5Q4BD42</accession>
<keyword evidence="3" id="KW-1185">Reference proteome</keyword>
<feature type="non-terminal residue" evidence="2">
    <location>
        <position position="495"/>
    </location>
</feature>
<reference evidence="2 3" key="1">
    <citation type="journal article" date="2019" name="Sci. Rep.">
        <title>Colletotrichum shisoi sp. nov., an anthracnose pathogen of Perilla frutescens in Japan: molecular phylogenetic, morphological and genomic evidence.</title>
        <authorList>
            <person name="Gan P."/>
            <person name="Tsushima A."/>
            <person name="Hiroyama R."/>
            <person name="Narusaka M."/>
            <person name="Takano Y."/>
            <person name="Narusaka Y."/>
            <person name="Kawaradani M."/>
            <person name="Damm U."/>
            <person name="Shirasu K."/>
        </authorList>
    </citation>
    <scope>NUCLEOTIDE SEQUENCE [LARGE SCALE GENOMIC DNA]</scope>
    <source>
        <strain evidence="2 3">PG-2018a</strain>
    </source>
</reference>
<feature type="signal peptide" evidence="1">
    <location>
        <begin position="1"/>
        <end position="18"/>
    </location>
</feature>
<keyword evidence="1" id="KW-0732">Signal</keyword>
<comment type="caution">
    <text evidence="2">The sequence shown here is derived from an EMBL/GenBank/DDBJ whole genome shotgun (WGS) entry which is preliminary data.</text>
</comment>
<dbReference type="Proteomes" id="UP000326340">
    <property type="component" value="Unassembled WGS sequence"/>
</dbReference>
<protein>
    <submittedName>
        <fullName evidence="2">Uncharacterized protein</fullName>
    </submittedName>
</protein>
<proteinExistence type="predicted"/>
<sequence>MRFSIVSFWLCSVTAVAAQKVDWREAKCDGVIVDPKAMADKRWEAAGASEAFDEVFNAWRNYTTGAEEVKLEFSQFVSWFFGGPEAWRCTEIFDVPCSTSLTCEATRYPAGHLILNAISKLHRFHHRYFESLGLAQADIQSEIGFFAEAFSLPPPVDPAVDANKRLVLNIAYGLFGVTQAMFSNFVVYGKTATKVTGIPQVWLAQMTSTAGYTVFTGYSVAKDYLLPNKNSKAQYGSISGMMGDVFDSWKAAQVAYVKTIFNPNDTATEGYIRGSLDNGLMGTIPDGMNAYEMSKELQKVFYARFIAAIWQSSSWTKKPFLLKTNLPCNMKKGERDDSLWPFLKDDDHARASVCYKNALFYLIDVRGSGVKLTTNFPSIRPNIFKSRNWPLMALWGLDTMDGVRYGGVTKEDIVASVYEGWVEGGHENNKFSPNYTDVSPQGKLHLALQQGHRSPGFINMTLCQNLYTIVGNIIHGNPRIHPSYPCESLSVIKPP</sequence>
<evidence type="ECO:0000313" key="2">
    <source>
        <dbReference type="EMBL" id="TQN64627.1"/>
    </source>
</evidence>
<name>A0A5Q4BD42_9PEZI</name>
<dbReference type="EMBL" id="PUHP01002184">
    <property type="protein sequence ID" value="TQN64627.1"/>
    <property type="molecule type" value="Genomic_DNA"/>
</dbReference>
<dbReference type="OrthoDB" id="3257981at2759"/>
<evidence type="ECO:0000256" key="1">
    <source>
        <dbReference type="SAM" id="SignalP"/>
    </source>
</evidence>
<dbReference type="AlphaFoldDB" id="A0A5Q4BD42"/>
<gene>
    <name evidence="2" type="ORF">CSHISOI_10797</name>
</gene>